<accession>A0A7S3ZV14</accession>
<dbReference type="Gene3D" id="2.70.130.10">
    <property type="entry name" value="Mannose-6-phosphate receptor binding domain"/>
    <property type="match status" value="1"/>
</dbReference>
<dbReference type="PANTHER" id="PTHR12630:SF1">
    <property type="entry name" value="GLUCOSIDASE 2 SUBUNIT BETA"/>
    <property type="match status" value="1"/>
</dbReference>
<evidence type="ECO:0000313" key="11">
    <source>
        <dbReference type="Proteomes" id="UP000789595"/>
    </source>
</evidence>
<dbReference type="OrthoDB" id="28322at2759"/>
<evidence type="ECO:0000256" key="4">
    <source>
        <dbReference type="ARBA" id="ARBA00023157"/>
    </source>
</evidence>
<keyword evidence="4" id="KW-1015">Disulfide bond</keyword>
<evidence type="ECO:0000256" key="3">
    <source>
        <dbReference type="ARBA" id="ARBA00022824"/>
    </source>
</evidence>
<evidence type="ECO:0000313" key="9">
    <source>
        <dbReference type="EMBL" id="CAE0694906.1"/>
    </source>
</evidence>
<evidence type="ECO:0000256" key="5">
    <source>
        <dbReference type="SAM" id="Coils"/>
    </source>
</evidence>
<dbReference type="InterPro" id="IPR028146">
    <property type="entry name" value="PRKCSH_N"/>
</dbReference>
<dbReference type="InterPro" id="IPR044865">
    <property type="entry name" value="MRH_dom"/>
</dbReference>
<gene>
    <name evidence="9" type="ORF">PCAL00307_LOCUS10342</name>
    <name evidence="10" type="ORF">PECAL_1P10630</name>
</gene>
<dbReference type="InterPro" id="IPR039794">
    <property type="entry name" value="Gtb1-like"/>
</dbReference>
<sequence length="609" mass="66105">MRRNACILALLWVTAAAEDCGVPVDRINDDYCDSPDGCDEPNTSACSTVAAARRFECPDEGSGTTLIPASRIGDGVCDCCDGSDEVSGCEDDCEARRSQAREKEEAERAAEAAGVAARKDMACAAKRGREVARRQLAASERDLDGMQAKIDAAREKRDAARAEADELRDAAAAKEMYRALHLDALTADQLRGLVVDLAREANQGDALVRLARVANGLPEAEEPEPEPEAEQEPEPEPEAEPEAEPEPEPEAAAPAEEQEDAASTEEAEEPFARTLEDADGEYVQTLELEDEDGDDLPGESDLDAAEAAADAEDDAAAADDDDAFAEFDAAEEEAEAGADADAAADEAYGGFDEGFDEDFDDHAYDDYDDFPGDADYDDDEEREGTFADLEDEDFADDEYGDIPDDVFPDEYPPTPSYDDDYSYDEGDTRLALETYRDSEESYLSSSKRKKLEALEDTLNELERARDDNEDKLRESKAALGDADYGDDGARWALRDKCVSRTLQGYLYEVCFYKNARQGSTRLGDYRSTDGSVLTYDGGEYCWNGPARSLIVNLECGAANELVSVDEPRTCVYQAIVRTPAVCGSTQEVGDECAPPPESSGGFLRFLGLG</sequence>
<feature type="coiled-coil region" evidence="5">
    <location>
        <begin position="129"/>
        <end position="170"/>
    </location>
</feature>
<evidence type="ECO:0000256" key="6">
    <source>
        <dbReference type="SAM" id="MobiDB-lite"/>
    </source>
</evidence>
<dbReference type="Proteomes" id="UP000789595">
    <property type="component" value="Unassembled WGS sequence"/>
</dbReference>
<feature type="domain" description="MRH" evidence="8">
    <location>
        <begin position="495"/>
        <end position="584"/>
    </location>
</feature>
<evidence type="ECO:0000259" key="8">
    <source>
        <dbReference type="PROSITE" id="PS51914"/>
    </source>
</evidence>
<feature type="region of interest" description="Disordered" evidence="6">
    <location>
        <begin position="217"/>
        <end position="424"/>
    </location>
</feature>
<dbReference type="SUPFAM" id="SSF50911">
    <property type="entry name" value="Mannose 6-phosphate receptor domain"/>
    <property type="match status" value="1"/>
</dbReference>
<keyword evidence="2 7" id="KW-0732">Signal</keyword>
<dbReference type="PANTHER" id="PTHR12630">
    <property type="entry name" value="N-LINKED OLIGOSACCHARIDE PROCESSING"/>
    <property type="match status" value="1"/>
</dbReference>
<dbReference type="InterPro" id="IPR002172">
    <property type="entry name" value="LDrepeatLR_classA_rpt"/>
</dbReference>
<protein>
    <recommendedName>
        <fullName evidence="1">Glucosidase 2 subunit beta</fullName>
    </recommendedName>
</protein>
<evidence type="ECO:0000256" key="7">
    <source>
        <dbReference type="SAM" id="SignalP"/>
    </source>
</evidence>
<name>A0A7S3ZV14_9STRA</name>
<evidence type="ECO:0000256" key="1">
    <source>
        <dbReference type="ARBA" id="ARBA00022387"/>
    </source>
</evidence>
<dbReference type="EMBL" id="CAKKNE010000001">
    <property type="protein sequence ID" value="CAH0364686.1"/>
    <property type="molecule type" value="Genomic_DNA"/>
</dbReference>
<proteinExistence type="predicted"/>
<dbReference type="Pfam" id="PF13015">
    <property type="entry name" value="PRKCSH_1"/>
    <property type="match status" value="1"/>
</dbReference>
<feature type="chain" id="PRO_5035681212" description="Glucosidase 2 subunit beta" evidence="7">
    <location>
        <begin position="18"/>
        <end position="609"/>
    </location>
</feature>
<dbReference type="InterPro" id="IPR036607">
    <property type="entry name" value="PRKCSH"/>
</dbReference>
<dbReference type="GO" id="GO:0017177">
    <property type="term" value="C:glucosidase II complex"/>
    <property type="evidence" value="ECO:0007669"/>
    <property type="project" value="TreeGrafter"/>
</dbReference>
<evidence type="ECO:0000256" key="2">
    <source>
        <dbReference type="ARBA" id="ARBA00022729"/>
    </source>
</evidence>
<feature type="compositionally biased region" description="Acidic residues" evidence="6">
    <location>
        <begin position="366"/>
        <end position="408"/>
    </location>
</feature>
<dbReference type="PROSITE" id="PS51914">
    <property type="entry name" value="MRH"/>
    <property type="match status" value="1"/>
</dbReference>
<dbReference type="AlphaFoldDB" id="A0A7S3ZV14"/>
<feature type="compositionally biased region" description="Acidic residues" evidence="6">
    <location>
        <begin position="256"/>
        <end position="269"/>
    </location>
</feature>
<dbReference type="Pfam" id="PF12999">
    <property type="entry name" value="PRKCSH-like"/>
    <property type="match status" value="1"/>
</dbReference>
<keyword evidence="5" id="KW-0175">Coiled coil</keyword>
<reference evidence="9" key="1">
    <citation type="submission" date="2021-01" db="EMBL/GenBank/DDBJ databases">
        <authorList>
            <person name="Corre E."/>
            <person name="Pelletier E."/>
            <person name="Niang G."/>
            <person name="Scheremetjew M."/>
            <person name="Finn R."/>
            <person name="Kale V."/>
            <person name="Holt S."/>
            <person name="Cochrane G."/>
            <person name="Meng A."/>
            <person name="Brown T."/>
            <person name="Cohen L."/>
        </authorList>
    </citation>
    <scope>NUCLEOTIDE SEQUENCE</scope>
    <source>
        <strain evidence="9">CCMP1756</strain>
    </source>
</reference>
<reference evidence="10" key="2">
    <citation type="submission" date="2021-11" db="EMBL/GenBank/DDBJ databases">
        <authorList>
            <consortium name="Genoscope - CEA"/>
            <person name="William W."/>
        </authorList>
    </citation>
    <scope>NUCLEOTIDE SEQUENCE</scope>
</reference>
<organism evidence="9">
    <name type="scientific">Pelagomonas calceolata</name>
    <dbReference type="NCBI Taxonomy" id="35677"/>
    <lineage>
        <taxon>Eukaryota</taxon>
        <taxon>Sar</taxon>
        <taxon>Stramenopiles</taxon>
        <taxon>Ochrophyta</taxon>
        <taxon>Pelagophyceae</taxon>
        <taxon>Pelagomonadales</taxon>
        <taxon>Pelagomonadaceae</taxon>
        <taxon>Pelagomonas</taxon>
    </lineage>
</organism>
<feature type="compositionally biased region" description="Acidic residues" evidence="6">
    <location>
        <begin position="287"/>
        <end position="344"/>
    </location>
</feature>
<feature type="coiled-coil region" evidence="5">
    <location>
        <begin position="444"/>
        <end position="478"/>
    </location>
</feature>
<dbReference type="GO" id="GO:0006491">
    <property type="term" value="P:N-glycan processing"/>
    <property type="evidence" value="ECO:0007669"/>
    <property type="project" value="TreeGrafter"/>
</dbReference>
<dbReference type="InterPro" id="IPR009011">
    <property type="entry name" value="Man6P_isomerase_rcpt-bd_dom_sf"/>
</dbReference>
<keyword evidence="3" id="KW-0256">Endoplasmic reticulum</keyword>
<feature type="compositionally biased region" description="Acidic residues" evidence="6">
    <location>
        <begin position="219"/>
        <end position="249"/>
    </location>
</feature>
<dbReference type="EMBL" id="HBIW01012062">
    <property type="protein sequence ID" value="CAE0694906.1"/>
    <property type="molecule type" value="Transcribed_RNA"/>
</dbReference>
<feature type="signal peptide" evidence="7">
    <location>
        <begin position="1"/>
        <end position="17"/>
    </location>
</feature>
<dbReference type="PROSITE" id="PS50068">
    <property type="entry name" value="LDLRA_2"/>
    <property type="match status" value="1"/>
</dbReference>
<keyword evidence="11" id="KW-1185">Reference proteome</keyword>
<evidence type="ECO:0000313" key="10">
    <source>
        <dbReference type="EMBL" id="CAH0364686.1"/>
    </source>
</evidence>